<accession>A0A699XJD8</accession>
<feature type="non-terminal residue" evidence="2">
    <location>
        <position position="1"/>
    </location>
</feature>
<sequence length="48" mass="4855">REGEDAEIPNMRGGAVRDRGGPAAATGANAAALPKRLRIEPTAAAKSI</sequence>
<evidence type="ECO:0000256" key="1">
    <source>
        <dbReference type="SAM" id="MobiDB-lite"/>
    </source>
</evidence>
<protein>
    <submittedName>
        <fullName evidence="2">Uncharacterized protein</fullName>
    </submittedName>
</protein>
<reference evidence="2" key="1">
    <citation type="journal article" date="2019" name="Sci. Rep.">
        <title>Draft genome of Tanacetum cinerariifolium, the natural source of mosquito coil.</title>
        <authorList>
            <person name="Yamashiro T."/>
            <person name="Shiraishi A."/>
            <person name="Satake H."/>
            <person name="Nakayama K."/>
        </authorList>
    </citation>
    <scope>NUCLEOTIDE SEQUENCE</scope>
</reference>
<evidence type="ECO:0000313" key="2">
    <source>
        <dbReference type="EMBL" id="GFD59909.1"/>
    </source>
</evidence>
<organism evidence="2">
    <name type="scientific">Tanacetum cinerariifolium</name>
    <name type="common">Dalmatian daisy</name>
    <name type="synonym">Chrysanthemum cinerariifolium</name>
    <dbReference type="NCBI Taxonomy" id="118510"/>
    <lineage>
        <taxon>Eukaryota</taxon>
        <taxon>Viridiplantae</taxon>
        <taxon>Streptophyta</taxon>
        <taxon>Embryophyta</taxon>
        <taxon>Tracheophyta</taxon>
        <taxon>Spermatophyta</taxon>
        <taxon>Magnoliopsida</taxon>
        <taxon>eudicotyledons</taxon>
        <taxon>Gunneridae</taxon>
        <taxon>Pentapetalae</taxon>
        <taxon>asterids</taxon>
        <taxon>campanulids</taxon>
        <taxon>Asterales</taxon>
        <taxon>Asteraceae</taxon>
        <taxon>Asteroideae</taxon>
        <taxon>Anthemideae</taxon>
        <taxon>Anthemidinae</taxon>
        <taxon>Tanacetum</taxon>
    </lineage>
</organism>
<proteinExistence type="predicted"/>
<dbReference type="AlphaFoldDB" id="A0A699XJD8"/>
<gene>
    <name evidence="2" type="ORF">Tci_931878</name>
</gene>
<feature type="region of interest" description="Disordered" evidence="1">
    <location>
        <begin position="1"/>
        <end position="29"/>
    </location>
</feature>
<dbReference type="EMBL" id="BKCJ011870977">
    <property type="protein sequence ID" value="GFD59909.1"/>
    <property type="molecule type" value="Genomic_DNA"/>
</dbReference>
<comment type="caution">
    <text evidence="2">The sequence shown here is derived from an EMBL/GenBank/DDBJ whole genome shotgun (WGS) entry which is preliminary data.</text>
</comment>
<name>A0A699XJD8_TANCI</name>